<dbReference type="PROSITE" id="PS50082">
    <property type="entry name" value="WD_REPEATS_2"/>
    <property type="match status" value="1"/>
</dbReference>
<dbReference type="AlphaFoldDB" id="A0A1S9PJU3"/>
<evidence type="ECO:0000259" key="4">
    <source>
        <dbReference type="Pfam" id="PF00656"/>
    </source>
</evidence>
<dbReference type="InterPro" id="IPR011044">
    <property type="entry name" value="Quino_amine_DH_bsu"/>
</dbReference>
<dbReference type="InterPro" id="IPR029030">
    <property type="entry name" value="Caspase-like_dom_sf"/>
</dbReference>
<feature type="domain" description="Peptidase C14 caspase" evidence="4">
    <location>
        <begin position="801"/>
        <end position="1002"/>
    </location>
</feature>
<dbReference type="InterPro" id="IPR015943">
    <property type="entry name" value="WD40/YVTN_repeat-like_dom_sf"/>
</dbReference>
<dbReference type="GO" id="GO:0004197">
    <property type="term" value="F:cysteine-type endopeptidase activity"/>
    <property type="evidence" value="ECO:0007669"/>
    <property type="project" value="InterPro"/>
</dbReference>
<dbReference type="PROSITE" id="PS50294">
    <property type="entry name" value="WD_REPEATS_REGION"/>
    <property type="match status" value="1"/>
</dbReference>
<sequence length="1047" mass="116056">MAQTGNIIIPSGHAKPVSSIVVDKQGKYMYTLESNKVIMWDVKTHDQLYTFENGGKDIILSNDGTKMILFGSCYSTVTGKLLFKMGGSSNTFAFSPDDTKIYIIGSSLIIADANTGKGEEILKTPGFGYSLSAFVLEDGRLLAYDNTAWRIYDLAQKKLDFEYKAEYLNSMVYLPTLHAMANYLPEKPVNIRDIYTGKVLSTLKHTESQPLLIPSADNTEFIYYDGNMITNTFTIYNGETWLPVKRITALSTGYYNGSTGRLFAVKGVDIDVINVKTGAKLATFKRQVADLGGDIFSSLQYNYSTATLNIVTDDSVYKSIDMVKLKPFRHKPIANMSVMAFSTTGDTVAIFSGYKSLTLKNIKTGKLLLTVKKLIDEASTNERDNFFFNETGTELYYTLFSIPKQRCTIYRMNTKTGVTVPLISFIGTRNPKLTPDKSMLAAIDEGYQYDHAKVWDITSGKLLFDKNMGEDSHNYISVSANKKQVLFTRNGTPELYDIAAGALVNKFKVSLGHDVVNATPDLSTFVTGSVNGFITAYKADGTQLYSVSGHLAQVRRILFSQDAALMYTVAEDQTIKVWQTQTGKLLGTLYLFNDGDDFVFIDPYGRFDGTEGGMKRMYYFRNRIKVSLDVVYERFYTPNLYQRLVNGEDFPPIDIIINPQPKVRINYAEVARNLNVVEDKVQTYNNTTGVAEITVNASAENDKVDEIRLFHNGKIVNLATRGLFVTDNSTGTDTKKYTLNLLPGVNSIRAVALNSQRTESRPDEITVNYKAAGQPNLPVPANNGTNGVLAQVDRNATMHLVVVGINAYKNPKMSLNYALADATAFKNEAEKDAKTIITNVKTYFVTDAQADKNGITAAFAEVQKNAKPQDVFVFYYAGHGVISDKNKEFYLVPNDVTDLKNVDEALAQNGIPSKMLQQYAIDISAQKQVFILDACQSAGAFQQLMTNDANQQKNLAVVARSTGTHWIAASGSQQFAQEFAQLGHGAFTYVLLKAMQGEAASNKMVTINGLKNFLQVQVPDLMKKYNGAPQYPATYGYGSDFPVEMMK</sequence>
<dbReference type="PANTHER" id="PTHR19848:SF8">
    <property type="entry name" value="F-BOX AND WD REPEAT DOMAIN CONTAINING 7"/>
    <property type="match status" value="1"/>
</dbReference>
<evidence type="ECO:0000256" key="3">
    <source>
        <dbReference type="PROSITE-ProRule" id="PRU00221"/>
    </source>
</evidence>
<dbReference type="Pfam" id="PF00400">
    <property type="entry name" value="WD40"/>
    <property type="match status" value="1"/>
</dbReference>
<dbReference type="Gene3D" id="2.130.10.10">
    <property type="entry name" value="YVTN repeat-like/Quinoprotein amine dehydrogenase"/>
    <property type="match status" value="2"/>
</dbReference>
<dbReference type="Gene3D" id="3.40.50.1460">
    <property type="match status" value="1"/>
</dbReference>
<dbReference type="InterPro" id="IPR011600">
    <property type="entry name" value="Pept_C14_caspase"/>
</dbReference>
<evidence type="ECO:0000313" key="6">
    <source>
        <dbReference type="Proteomes" id="UP000189739"/>
    </source>
</evidence>
<dbReference type="SUPFAM" id="SSF52129">
    <property type="entry name" value="Caspase-like"/>
    <property type="match status" value="1"/>
</dbReference>
<protein>
    <recommendedName>
        <fullName evidence="4">Peptidase C14 caspase domain-containing protein</fullName>
    </recommendedName>
</protein>
<proteinExistence type="predicted"/>
<keyword evidence="2" id="KW-0677">Repeat</keyword>
<dbReference type="InterPro" id="IPR001680">
    <property type="entry name" value="WD40_rpt"/>
</dbReference>
<dbReference type="SUPFAM" id="SSF50969">
    <property type="entry name" value="YVTN repeat-like/Quinoprotein amine dehydrogenase"/>
    <property type="match status" value="1"/>
</dbReference>
<accession>A0A1S9PJU3</accession>
<evidence type="ECO:0000313" key="5">
    <source>
        <dbReference type="EMBL" id="OOQ61207.1"/>
    </source>
</evidence>
<dbReference type="SMART" id="SM00320">
    <property type="entry name" value="WD40"/>
    <property type="match status" value="3"/>
</dbReference>
<dbReference type="PANTHER" id="PTHR19848">
    <property type="entry name" value="WD40 REPEAT PROTEIN"/>
    <property type="match status" value="1"/>
</dbReference>
<keyword evidence="6" id="KW-1185">Reference proteome</keyword>
<dbReference type="GO" id="GO:0006508">
    <property type="term" value="P:proteolysis"/>
    <property type="evidence" value="ECO:0007669"/>
    <property type="project" value="InterPro"/>
</dbReference>
<evidence type="ECO:0000256" key="2">
    <source>
        <dbReference type="ARBA" id="ARBA00022737"/>
    </source>
</evidence>
<dbReference type="SUPFAM" id="SSF63825">
    <property type="entry name" value="YWTD domain"/>
    <property type="match status" value="1"/>
</dbReference>
<organism evidence="5 6">
    <name type="scientific">Mucilaginibacter pedocola</name>
    <dbReference type="NCBI Taxonomy" id="1792845"/>
    <lineage>
        <taxon>Bacteria</taxon>
        <taxon>Pseudomonadati</taxon>
        <taxon>Bacteroidota</taxon>
        <taxon>Sphingobacteriia</taxon>
        <taxon>Sphingobacteriales</taxon>
        <taxon>Sphingobacteriaceae</taxon>
        <taxon>Mucilaginibacter</taxon>
    </lineage>
</organism>
<keyword evidence="1 3" id="KW-0853">WD repeat</keyword>
<dbReference type="EMBL" id="MBTF01000003">
    <property type="protein sequence ID" value="OOQ61207.1"/>
    <property type="molecule type" value="Genomic_DNA"/>
</dbReference>
<dbReference type="Pfam" id="PF00656">
    <property type="entry name" value="Peptidase_C14"/>
    <property type="match status" value="1"/>
</dbReference>
<name>A0A1S9PJU3_9SPHI</name>
<reference evidence="5 6" key="1">
    <citation type="submission" date="2016-07" db="EMBL/GenBank/DDBJ databases">
        <title>Genomic analysis of zinc-resistant bacterium Mucilaginibacter pedocola TBZ30.</title>
        <authorList>
            <person name="Huang J."/>
            <person name="Tang J."/>
        </authorList>
    </citation>
    <scope>NUCLEOTIDE SEQUENCE [LARGE SCALE GENOMIC DNA]</scope>
    <source>
        <strain evidence="5 6">TBZ30</strain>
    </source>
</reference>
<dbReference type="Proteomes" id="UP000189739">
    <property type="component" value="Unassembled WGS sequence"/>
</dbReference>
<evidence type="ECO:0000256" key="1">
    <source>
        <dbReference type="ARBA" id="ARBA00022574"/>
    </source>
</evidence>
<feature type="repeat" description="WD" evidence="3">
    <location>
        <begin position="547"/>
        <end position="588"/>
    </location>
</feature>
<comment type="caution">
    <text evidence="5">The sequence shown here is derived from an EMBL/GenBank/DDBJ whole genome shotgun (WGS) entry which is preliminary data.</text>
</comment>
<dbReference type="STRING" id="1792845.BC343_22480"/>
<dbReference type="SUPFAM" id="SSF69322">
    <property type="entry name" value="Tricorn protease domain 2"/>
    <property type="match status" value="1"/>
</dbReference>
<gene>
    <name evidence="5" type="ORF">BC343_22480</name>
</gene>